<comment type="caution">
    <text evidence="8">The sequence shown here is derived from an EMBL/GenBank/DDBJ whole genome shotgun (WGS) entry which is preliminary data.</text>
</comment>
<evidence type="ECO:0000256" key="1">
    <source>
        <dbReference type="ARBA" id="ARBA00004123"/>
    </source>
</evidence>
<dbReference type="GO" id="GO:0003700">
    <property type="term" value="F:DNA-binding transcription factor activity"/>
    <property type="evidence" value="ECO:0007669"/>
    <property type="project" value="InterPro"/>
</dbReference>
<feature type="compositionally biased region" description="Polar residues" evidence="6">
    <location>
        <begin position="1"/>
        <end position="13"/>
    </location>
</feature>
<gene>
    <name evidence="8" type="ORF">RND71_016172</name>
</gene>
<feature type="domain" description="BHLH" evidence="7">
    <location>
        <begin position="279"/>
        <end position="328"/>
    </location>
</feature>
<dbReference type="Pfam" id="PF00010">
    <property type="entry name" value="HLH"/>
    <property type="match status" value="1"/>
</dbReference>
<evidence type="ECO:0000259" key="7">
    <source>
        <dbReference type="PROSITE" id="PS50888"/>
    </source>
</evidence>
<dbReference type="CDD" id="cd11393">
    <property type="entry name" value="bHLH_AtbHLH_like"/>
    <property type="match status" value="1"/>
</dbReference>
<evidence type="ECO:0000256" key="5">
    <source>
        <dbReference type="ARBA" id="ARBA00023242"/>
    </source>
</evidence>
<protein>
    <recommendedName>
        <fullName evidence="7">BHLH domain-containing protein</fullName>
    </recommendedName>
</protein>
<accession>A0AAE1S5N0</accession>
<dbReference type="GO" id="GO:0003677">
    <property type="term" value="F:DNA binding"/>
    <property type="evidence" value="ECO:0007669"/>
    <property type="project" value="UniProtKB-KW"/>
</dbReference>
<dbReference type="InterPro" id="IPR011598">
    <property type="entry name" value="bHLH_dom"/>
</dbReference>
<dbReference type="InterPro" id="IPR045239">
    <property type="entry name" value="bHLH95_bHLH"/>
</dbReference>
<keyword evidence="3" id="KW-0238">DNA-binding</keyword>
<dbReference type="Gene3D" id="4.10.280.10">
    <property type="entry name" value="Helix-loop-helix DNA-binding domain"/>
    <property type="match status" value="1"/>
</dbReference>
<reference evidence="8" key="1">
    <citation type="submission" date="2023-12" db="EMBL/GenBank/DDBJ databases">
        <title>Genome assembly of Anisodus tanguticus.</title>
        <authorList>
            <person name="Wang Y.-J."/>
        </authorList>
    </citation>
    <scope>NUCLEOTIDE SEQUENCE</scope>
    <source>
        <strain evidence="8">KB-2021</strain>
        <tissue evidence="8">Leaf</tissue>
    </source>
</reference>
<dbReference type="EMBL" id="JAVYJV010000008">
    <property type="protein sequence ID" value="KAK4364814.1"/>
    <property type="molecule type" value="Genomic_DNA"/>
</dbReference>
<evidence type="ECO:0000256" key="3">
    <source>
        <dbReference type="ARBA" id="ARBA00023125"/>
    </source>
</evidence>
<organism evidence="8 9">
    <name type="scientific">Anisodus tanguticus</name>
    <dbReference type="NCBI Taxonomy" id="243964"/>
    <lineage>
        <taxon>Eukaryota</taxon>
        <taxon>Viridiplantae</taxon>
        <taxon>Streptophyta</taxon>
        <taxon>Embryophyta</taxon>
        <taxon>Tracheophyta</taxon>
        <taxon>Spermatophyta</taxon>
        <taxon>Magnoliopsida</taxon>
        <taxon>eudicotyledons</taxon>
        <taxon>Gunneridae</taxon>
        <taxon>Pentapetalae</taxon>
        <taxon>asterids</taxon>
        <taxon>lamiids</taxon>
        <taxon>Solanales</taxon>
        <taxon>Solanaceae</taxon>
        <taxon>Solanoideae</taxon>
        <taxon>Hyoscyameae</taxon>
        <taxon>Anisodus</taxon>
    </lineage>
</organism>
<dbReference type="InterPro" id="IPR045843">
    <property type="entry name" value="IND-like"/>
</dbReference>
<proteinExistence type="predicted"/>
<keyword evidence="9" id="KW-1185">Reference proteome</keyword>
<sequence>MDGQALTQDSKTITDIDENASKGNVQNMRNQETEEQEICGKTKKKAVKNLPQAQVMVEGELLSSILSYYSASKLEPNIQKLNSEMEMQLHPELLFDFIYDDELSFYNNPEAFCFDPFFDPDEFILPVETTHNSSFMPEYSIFESTPKKQKVFQDNCLPDIITPFHDSSFMPEYSDPKRQKVFQDNCLSNIITSSHNSSFMPEYSDPKRKKVFQDNCLLPDIITPSHNLFNGGFVPNPPIFQDFASFSIPEIPMPVFSTGCCNNNAEVVVKKGGSNNNEKKMSAQSIMARQRRKKITEKTQELGKLIPGGHRMNTAEMLQATFKYIKFLQAQAGLLEFMGSYQSSTRYEKCIVGTGLDFTKQTSTFYSLIAVTWEYIK</sequence>
<dbReference type="GO" id="GO:0046983">
    <property type="term" value="F:protein dimerization activity"/>
    <property type="evidence" value="ECO:0007669"/>
    <property type="project" value="InterPro"/>
</dbReference>
<keyword evidence="5" id="KW-0539">Nucleus</keyword>
<dbReference type="PANTHER" id="PTHR45914">
    <property type="entry name" value="TRANSCRIPTION FACTOR HEC3-RELATED"/>
    <property type="match status" value="1"/>
</dbReference>
<evidence type="ECO:0000256" key="2">
    <source>
        <dbReference type="ARBA" id="ARBA00023015"/>
    </source>
</evidence>
<name>A0AAE1S5N0_9SOLA</name>
<dbReference type="SUPFAM" id="SSF47459">
    <property type="entry name" value="HLH, helix-loop-helix DNA-binding domain"/>
    <property type="match status" value="1"/>
</dbReference>
<dbReference type="Proteomes" id="UP001291623">
    <property type="component" value="Unassembled WGS sequence"/>
</dbReference>
<evidence type="ECO:0000256" key="4">
    <source>
        <dbReference type="ARBA" id="ARBA00023163"/>
    </source>
</evidence>
<keyword evidence="2" id="KW-0805">Transcription regulation</keyword>
<evidence type="ECO:0000313" key="8">
    <source>
        <dbReference type="EMBL" id="KAK4364814.1"/>
    </source>
</evidence>
<keyword evidence="4" id="KW-0804">Transcription</keyword>
<dbReference type="PANTHER" id="PTHR45914:SF24">
    <property type="entry name" value="BHLH DOMAIN-CONTAINING PROTEIN"/>
    <property type="match status" value="1"/>
</dbReference>
<dbReference type="SMART" id="SM00353">
    <property type="entry name" value="HLH"/>
    <property type="match status" value="1"/>
</dbReference>
<dbReference type="AlphaFoldDB" id="A0AAE1S5N0"/>
<comment type="subcellular location">
    <subcellularLocation>
        <location evidence="1">Nucleus</location>
    </subcellularLocation>
</comment>
<evidence type="ECO:0000256" key="6">
    <source>
        <dbReference type="SAM" id="MobiDB-lite"/>
    </source>
</evidence>
<dbReference type="InterPro" id="IPR036638">
    <property type="entry name" value="HLH_DNA-bd_sf"/>
</dbReference>
<feature type="region of interest" description="Disordered" evidence="6">
    <location>
        <begin position="1"/>
        <end position="36"/>
    </location>
</feature>
<dbReference type="PROSITE" id="PS50888">
    <property type="entry name" value="BHLH"/>
    <property type="match status" value="1"/>
</dbReference>
<dbReference type="GO" id="GO:0005634">
    <property type="term" value="C:nucleus"/>
    <property type="evidence" value="ECO:0007669"/>
    <property type="project" value="UniProtKB-SubCell"/>
</dbReference>
<feature type="compositionally biased region" description="Polar residues" evidence="6">
    <location>
        <begin position="21"/>
        <end position="30"/>
    </location>
</feature>
<evidence type="ECO:0000313" key="9">
    <source>
        <dbReference type="Proteomes" id="UP001291623"/>
    </source>
</evidence>